<reference evidence="1" key="1">
    <citation type="submission" date="2018-05" db="EMBL/GenBank/DDBJ databases">
        <authorList>
            <person name="Lanie J.A."/>
            <person name="Ng W.-L."/>
            <person name="Kazmierczak K.M."/>
            <person name="Andrzejewski T.M."/>
            <person name="Davidsen T.M."/>
            <person name="Wayne K.J."/>
            <person name="Tettelin H."/>
            <person name="Glass J.I."/>
            <person name="Rusch D."/>
            <person name="Podicherti R."/>
            <person name="Tsui H.-C.T."/>
            <person name="Winkler M.E."/>
        </authorList>
    </citation>
    <scope>NUCLEOTIDE SEQUENCE</scope>
</reference>
<name>A0A381W556_9ZZZZ</name>
<sequence length="136" mass="14266">MNPHETAAKQYLAAMDAKAASERALAVAKELLIDASMRAGNPSIVVDGSAVTLTDAVRRSFATATFRGLVPETVYAASIKHSVDSRAFDRLVANGEIPGSTVTAVVTGTPYVRVNVTDATEATLVTVEDEAKAEPF</sequence>
<dbReference type="EMBL" id="UINC01010738">
    <property type="protein sequence ID" value="SVA47666.1"/>
    <property type="molecule type" value="Genomic_DNA"/>
</dbReference>
<proteinExistence type="predicted"/>
<gene>
    <name evidence="1" type="ORF">METZ01_LOCUS100520</name>
</gene>
<evidence type="ECO:0000313" key="1">
    <source>
        <dbReference type="EMBL" id="SVA47666.1"/>
    </source>
</evidence>
<dbReference type="AlphaFoldDB" id="A0A381W556"/>
<organism evidence="1">
    <name type="scientific">marine metagenome</name>
    <dbReference type="NCBI Taxonomy" id="408172"/>
    <lineage>
        <taxon>unclassified sequences</taxon>
        <taxon>metagenomes</taxon>
        <taxon>ecological metagenomes</taxon>
    </lineage>
</organism>
<protein>
    <submittedName>
        <fullName evidence="1">Uncharacterized protein</fullName>
    </submittedName>
</protein>
<accession>A0A381W556</accession>